<protein>
    <submittedName>
        <fullName evidence="3">KAP P-loop protein</fullName>
    </submittedName>
</protein>
<evidence type="ECO:0000313" key="3">
    <source>
        <dbReference type="EMBL" id="NUZ08075.1"/>
    </source>
</evidence>
<dbReference type="Gene3D" id="3.40.50.300">
    <property type="entry name" value="P-loop containing nucleotide triphosphate hydrolases"/>
    <property type="match status" value="1"/>
</dbReference>
<keyword evidence="1" id="KW-0812">Transmembrane</keyword>
<dbReference type="AlphaFoldDB" id="A0A7Y6TYF9"/>
<keyword evidence="1" id="KW-1133">Transmembrane helix</keyword>
<keyword evidence="1" id="KW-0472">Membrane</keyword>
<dbReference type="InterPro" id="IPR027417">
    <property type="entry name" value="P-loop_NTPase"/>
</dbReference>
<comment type="caution">
    <text evidence="3">The sequence shown here is derived from an EMBL/GenBank/DDBJ whole genome shotgun (WGS) entry which is preliminary data.</text>
</comment>
<evidence type="ECO:0000259" key="2">
    <source>
        <dbReference type="Pfam" id="PF07693"/>
    </source>
</evidence>
<feature type="domain" description="KAP NTPase" evidence="2">
    <location>
        <begin position="165"/>
        <end position="436"/>
    </location>
</feature>
<evidence type="ECO:0000256" key="1">
    <source>
        <dbReference type="SAM" id="Phobius"/>
    </source>
</evidence>
<proteinExistence type="predicted"/>
<feature type="transmembrane region" description="Helical" evidence="1">
    <location>
        <begin position="80"/>
        <end position="99"/>
    </location>
</feature>
<gene>
    <name evidence="3" type="ORF">HQN59_20115</name>
</gene>
<accession>A0A7Y6TYF9</accession>
<dbReference type="Pfam" id="PF07693">
    <property type="entry name" value="KAP_NTPase"/>
    <property type="match status" value="1"/>
</dbReference>
<feature type="transmembrane region" description="Helical" evidence="1">
    <location>
        <begin position="41"/>
        <end position="59"/>
    </location>
</feature>
<organism evidence="3 4">
    <name type="scientific">Piscinibacter koreensis</name>
    <dbReference type="NCBI Taxonomy" id="2742824"/>
    <lineage>
        <taxon>Bacteria</taxon>
        <taxon>Pseudomonadati</taxon>
        <taxon>Pseudomonadota</taxon>
        <taxon>Betaproteobacteria</taxon>
        <taxon>Burkholderiales</taxon>
        <taxon>Sphaerotilaceae</taxon>
        <taxon>Piscinibacter</taxon>
    </lineage>
</organism>
<dbReference type="InterPro" id="IPR011646">
    <property type="entry name" value="KAP_P-loop"/>
</dbReference>
<dbReference type="SUPFAM" id="SSF52540">
    <property type="entry name" value="P-loop containing nucleoside triphosphate hydrolases"/>
    <property type="match status" value="1"/>
</dbReference>
<sequence length="982" mass="108004">MPMPELLVYGRAALLGFTIAEVFRLAFYLGERVSPAVEAMGAQLIGPVVIASLALVLLYGWKRGAFRSTRFIARSLRADLLAVLTLGGVANIAAAPAAGRLHAAFQRADPLWAPAILAALLAVMAASLVRDRRARATSPHAELPLIADDEIEAEGEDTLGVADRARVFAESVVACSAIPGMVFGVDGPWGAGKTSFMNLAQRHWNDTDPGSIITHRFDPLRVAGDPDLAGRLISELATTIRREVFAPEFRPAASRYSRMLKGRAELSFLGFKLTLDPASETLDESLDAIDAILAVLDKRVIIVIDDLDRLEPSAVNSVLFAVRRTLRLSRATYVLCYDTEVLARSESGSELSRQFLEKFVTTKVNLLVESAALVAFLRGGWKQSDARLVSVPSGAMLRLSGILDELANILDAEDAAPYLPVIGNMRQVKRFINELLMARFDKADVARTDFYRRDLVNLMLIHQNYPGLFRRIHGHESGKRSGDYSVKPDEGGAGFINADKFAEAVGGFGRTAEHLARQLFDVAALALGDRREVEQAMFRSRACFNQPGARNLETYLTFITRFVAPEPTETFALYQGAVSRVRGGAAVSEVLAEPDFDLARSERPHNEFWRLLVNGSHDFTRDVAEGAIDALVSWMPRYSTVETEEIGLRQTCVYSLARLLDSAGWGRTTGRRLPNSGQNVVEIAERIFGSGRHKGKSLIDQLAAPDRGVLGWHDLALFRLTCSADRQGQLHNLTSALLLHEDPEAQTAGLLNELARNGMRRLSQEVFRRFDAAWIAPRRNFLAEVDRADDRAFLGEVGLSLLGSEPSGSAARPLADLLPAARSSVKSFFLYQLCNARPATGVGVGCGYYDESGSEDRGGIAERMNAYAFGVCFNAELEPSNRLLFADYCLCQLSRGSWPTDPDTEFAPSPEALRAGFDPVALREYWKENRERYRDLPALDRRVVTHNYVACYREDLPRVFEVLDAMVSDRYTDPEALPAGSA</sequence>
<name>A0A7Y6TYF9_9BURK</name>
<keyword evidence="4" id="KW-1185">Reference proteome</keyword>
<feature type="transmembrane region" description="Helical" evidence="1">
    <location>
        <begin position="111"/>
        <end position="129"/>
    </location>
</feature>
<dbReference type="EMBL" id="JABWMJ010000010">
    <property type="protein sequence ID" value="NUZ08075.1"/>
    <property type="molecule type" value="Genomic_DNA"/>
</dbReference>
<dbReference type="Proteomes" id="UP000529637">
    <property type="component" value="Unassembled WGS sequence"/>
</dbReference>
<evidence type="ECO:0000313" key="4">
    <source>
        <dbReference type="Proteomes" id="UP000529637"/>
    </source>
</evidence>
<reference evidence="3 4" key="1">
    <citation type="submission" date="2020-06" db="EMBL/GenBank/DDBJ databases">
        <title>Schlegella sp. ID0723 isolated from air conditioner.</title>
        <authorList>
            <person name="Kim D.Y."/>
            <person name="Kim D.-U."/>
        </authorList>
    </citation>
    <scope>NUCLEOTIDE SEQUENCE [LARGE SCALE GENOMIC DNA]</scope>
    <source>
        <strain evidence="3 4">ID0723</strain>
    </source>
</reference>
<feature type="transmembrane region" description="Helical" evidence="1">
    <location>
        <begin position="12"/>
        <end position="29"/>
    </location>
</feature>